<accession>A0ABS5YFU4</accession>
<organism evidence="5 6">
    <name type="scientific">Candidatus Sodalis endolongispinus</name>
    <dbReference type="NCBI Taxonomy" id="2812662"/>
    <lineage>
        <taxon>Bacteria</taxon>
        <taxon>Pseudomonadati</taxon>
        <taxon>Pseudomonadota</taxon>
        <taxon>Gammaproteobacteria</taxon>
        <taxon>Enterobacterales</taxon>
        <taxon>Bruguierivoracaceae</taxon>
        <taxon>Sodalis</taxon>
    </lineage>
</organism>
<evidence type="ECO:0000256" key="3">
    <source>
        <dbReference type="ARBA" id="ARBA00023295"/>
    </source>
</evidence>
<reference evidence="5 6" key="1">
    <citation type="journal article" date="2021" name="Genome Biol. Evol.">
        <title>The evolution of interdependence in a four-way mealybug symbiosis.</title>
        <authorList>
            <person name="Garber A.I."/>
            <person name="Kupper M."/>
            <person name="Laetsch D.R."/>
            <person name="Weldon S.R."/>
            <person name="Ladinsky M.S."/>
            <person name="Bjorkman P.J."/>
            <person name="McCutcheon J.P."/>
        </authorList>
    </citation>
    <scope>NUCLEOTIDE SEQUENCE [LARGE SCALE GENOMIC DNA]</scope>
    <source>
        <strain evidence="5">SOD</strain>
    </source>
</reference>
<proteinExistence type="inferred from homology"/>
<dbReference type="InterPro" id="IPR033132">
    <property type="entry name" value="GH_1_N_CS"/>
</dbReference>
<dbReference type="SUPFAM" id="SSF51445">
    <property type="entry name" value="(Trans)glycosidases"/>
    <property type="match status" value="1"/>
</dbReference>
<dbReference type="InterPro" id="IPR017853">
    <property type="entry name" value="GH"/>
</dbReference>
<keyword evidence="3" id="KW-0326">Glycosidase</keyword>
<evidence type="ECO:0000256" key="4">
    <source>
        <dbReference type="RuleBase" id="RU003690"/>
    </source>
</evidence>
<keyword evidence="2" id="KW-0378">Hydrolase</keyword>
<comment type="similarity">
    <text evidence="1 4">Belongs to the glycosyl hydrolase 1 family.</text>
</comment>
<dbReference type="PROSITE" id="PS00653">
    <property type="entry name" value="GLYCOSYL_HYDROL_F1_2"/>
    <property type="match status" value="1"/>
</dbReference>
<sequence>MSKPFPPDFLWGVAASAFQTEGATREDGRGQSVWDEYSDTPGNTVNGDTADIACDHYHRYPEDIALMRQLVVKAYRLSIAWPRILPEGRGKVNPLGLDFYDRVIDLLLHEGIAPWICLHHWDMPVAVEATGGWRTRDTAAVFADYAAVVARHFADRVKFYAPINEPNVIPWVAYNLGRHAPGRQNRDACLRAVHHLNLAHCMTVRALRAEVSGAHIGSIISLWPVHPQNDDGPHREAQVLGECLWRRLMVDPLWLGRYPEPLASQLAPLVKPGGYGLHSPENGFLRP</sequence>
<dbReference type="Proteomes" id="UP000811282">
    <property type="component" value="Unassembled WGS sequence"/>
</dbReference>
<name>A0ABS5YFU4_9GAMM</name>
<comment type="caution">
    <text evidence="5">The sequence shown here is derived from an EMBL/GenBank/DDBJ whole genome shotgun (WGS) entry which is preliminary data.</text>
</comment>
<dbReference type="Pfam" id="PF00232">
    <property type="entry name" value="Glyco_hydro_1"/>
    <property type="match status" value="1"/>
</dbReference>
<keyword evidence="6" id="KW-1185">Reference proteome</keyword>
<dbReference type="EMBL" id="JAFJYC010000002">
    <property type="protein sequence ID" value="MBT9432881.1"/>
    <property type="molecule type" value="Genomic_DNA"/>
</dbReference>
<evidence type="ECO:0000256" key="2">
    <source>
        <dbReference type="ARBA" id="ARBA00022801"/>
    </source>
</evidence>
<dbReference type="InterPro" id="IPR001360">
    <property type="entry name" value="Glyco_hydro_1"/>
</dbReference>
<dbReference type="Gene3D" id="3.20.20.80">
    <property type="entry name" value="Glycosidases"/>
    <property type="match status" value="1"/>
</dbReference>
<protein>
    <submittedName>
        <fullName evidence="5">Family 1 glycosylhydrolase</fullName>
    </submittedName>
</protein>
<evidence type="ECO:0000256" key="1">
    <source>
        <dbReference type="ARBA" id="ARBA00010838"/>
    </source>
</evidence>
<dbReference type="PANTHER" id="PTHR10353:SF36">
    <property type="entry name" value="LP05116P"/>
    <property type="match status" value="1"/>
</dbReference>
<gene>
    <name evidence="5" type="ORF">JZM24_13415</name>
</gene>
<evidence type="ECO:0000313" key="5">
    <source>
        <dbReference type="EMBL" id="MBT9432881.1"/>
    </source>
</evidence>
<dbReference type="PANTHER" id="PTHR10353">
    <property type="entry name" value="GLYCOSYL HYDROLASE"/>
    <property type="match status" value="1"/>
</dbReference>
<evidence type="ECO:0000313" key="6">
    <source>
        <dbReference type="Proteomes" id="UP000811282"/>
    </source>
</evidence>